<keyword evidence="1" id="KW-0853">WD repeat</keyword>
<dbReference type="PRINTS" id="PR00320">
    <property type="entry name" value="GPROTEINBRPT"/>
</dbReference>
<dbReference type="SUPFAM" id="SSF50998">
    <property type="entry name" value="Quinoprotein alcohol dehydrogenase-like"/>
    <property type="match status" value="1"/>
</dbReference>
<feature type="region of interest" description="Disordered" evidence="3">
    <location>
        <begin position="364"/>
        <end position="415"/>
    </location>
</feature>
<evidence type="ECO:0000313" key="4">
    <source>
        <dbReference type="EMBL" id="QHT82905.1"/>
    </source>
</evidence>
<dbReference type="PANTHER" id="PTHR19848:SF8">
    <property type="entry name" value="F-BOX AND WD REPEAT DOMAIN CONTAINING 7"/>
    <property type="match status" value="1"/>
</dbReference>
<reference evidence="4" key="1">
    <citation type="journal article" date="2020" name="Nature">
        <title>Giant virus diversity and host interactions through global metagenomics.</title>
        <authorList>
            <person name="Schulz F."/>
            <person name="Roux S."/>
            <person name="Paez-Espino D."/>
            <person name="Jungbluth S."/>
            <person name="Walsh D.A."/>
            <person name="Denef V.J."/>
            <person name="McMahon K.D."/>
            <person name="Konstantinidis K.T."/>
            <person name="Eloe-Fadrosh E.A."/>
            <person name="Kyrpides N.C."/>
            <person name="Woyke T."/>
        </authorList>
    </citation>
    <scope>NUCLEOTIDE SEQUENCE</scope>
    <source>
        <strain evidence="4">GVMAG-M-3300023184-165</strain>
    </source>
</reference>
<dbReference type="InterPro" id="IPR001680">
    <property type="entry name" value="WD40_rpt"/>
</dbReference>
<name>A0A6C0HS11_9ZZZZ</name>
<dbReference type="EMBL" id="MN740004">
    <property type="protein sequence ID" value="QHT82905.1"/>
    <property type="molecule type" value="Genomic_DNA"/>
</dbReference>
<dbReference type="InterPro" id="IPR015943">
    <property type="entry name" value="WD40/YVTN_repeat-like_dom_sf"/>
</dbReference>
<dbReference type="CDD" id="cd00200">
    <property type="entry name" value="WD40"/>
    <property type="match status" value="1"/>
</dbReference>
<feature type="compositionally biased region" description="Basic residues" evidence="3">
    <location>
        <begin position="369"/>
        <end position="415"/>
    </location>
</feature>
<dbReference type="InterPro" id="IPR019775">
    <property type="entry name" value="WD40_repeat_CS"/>
</dbReference>
<accession>A0A6C0HS11</accession>
<evidence type="ECO:0000256" key="3">
    <source>
        <dbReference type="SAM" id="MobiDB-lite"/>
    </source>
</evidence>
<dbReference type="Gene3D" id="2.130.10.10">
    <property type="entry name" value="YVTN repeat-like/Quinoprotein amine dehydrogenase"/>
    <property type="match status" value="2"/>
</dbReference>
<dbReference type="PROSITE" id="PS50294">
    <property type="entry name" value="WD_REPEATS_REGION"/>
    <property type="match status" value="4"/>
</dbReference>
<dbReference type="PROSITE" id="PS00678">
    <property type="entry name" value="WD_REPEATS_1"/>
    <property type="match status" value="2"/>
</dbReference>
<organism evidence="4">
    <name type="scientific">viral metagenome</name>
    <dbReference type="NCBI Taxonomy" id="1070528"/>
    <lineage>
        <taxon>unclassified sequences</taxon>
        <taxon>metagenomes</taxon>
        <taxon>organismal metagenomes</taxon>
    </lineage>
</organism>
<dbReference type="PROSITE" id="PS50082">
    <property type="entry name" value="WD_REPEATS_2"/>
    <property type="match status" value="4"/>
</dbReference>
<dbReference type="Pfam" id="PF00400">
    <property type="entry name" value="WD40"/>
    <property type="match status" value="4"/>
</dbReference>
<keyword evidence="2" id="KW-0677">Repeat</keyword>
<dbReference type="InterPro" id="IPR020472">
    <property type="entry name" value="WD40_PAC1"/>
</dbReference>
<evidence type="ECO:0000256" key="1">
    <source>
        <dbReference type="ARBA" id="ARBA00022574"/>
    </source>
</evidence>
<dbReference type="SMART" id="SM00320">
    <property type="entry name" value="WD40"/>
    <property type="match status" value="6"/>
</dbReference>
<dbReference type="InterPro" id="IPR011047">
    <property type="entry name" value="Quinoprotein_ADH-like_sf"/>
</dbReference>
<evidence type="ECO:0000256" key="2">
    <source>
        <dbReference type="ARBA" id="ARBA00022737"/>
    </source>
</evidence>
<dbReference type="AlphaFoldDB" id="A0A6C0HS11"/>
<protein>
    <submittedName>
        <fullName evidence="4">Uncharacterized protein</fullName>
    </submittedName>
</protein>
<proteinExistence type="predicted"/>
<dbReference type="PANTHER" id="PTHR19848">
    <property type="entry name" value="WD40 REPEAT PROTEIN"/>
    <property type="match status" value="1"/>
</dbReference>
<sequence>MPYNQILQISQPQLGSPTSIALIPGGRNHLVAGFTGGAIVLFDSTNGNVLRSDNREDAQSTINSVAWSPNGAQIATGSTDGNVQIWNAETLQLVRTIGADNLSIRSVAWSPDSTRVVSGSGDGHTVIWNAADGEEIRTLGEETEDHISEEPEAGILVVAWRPNGQDIETSAENGTTYAWGVNEPPGEELLSYNGNVYEPDIMSIAYNTDGSRIAKGDIDGGLFSQNPETGLDHINMVGHIASVNSLCWSRDNSIIVSGSSDNTVRIWNAATGENLEVLSGHTNWVTSVAISPDNIYIFSASRDRTIKVWENTRIVASKTVNKMLTNRVISNALDQGLIRQPGYFGPTDPGGQEYQRAEKRWMDQGGLKGGRKCKSNKKKLINKKNMKTIKKKKTNKRGMNKNKTKSKNKTKRNKN</sequence>